<comment type="caution">
    <text evidence="3">The sequence shown here is derived from an EMBL/GenBank/DDBJ whole genome shotgun (WGS) entry which is preliminary data.</text>
</comment>
<dbReference type="GO" id="GO:0000155">
    <property type="term" value="F:phosphorelay sensor kinase activity"/>
    <property type="evidence" value="ECO:0007669"/>
    <property type="project" value="InterPro"/>
</dbReference>
<dbReference type="InterPro" id="IPR036890">
    <property type="entry name" value="HATPase_C_sf"/>
</dbReference>
<proteinExistence type="predicted"/>
<accession>M9M4U0</accession>
<evidence type="ECO:0000259" key="1">
    <source>
        <dbReference type="Pfam" id="PF02518"/>
    </source>
</evidence>
<feature type="domain" description="Signal transduction histidine kinase internal region" evidence="2">
    <location>
        <begin position="5"/>
        <end position="56"/>
    </location>
</feature>
<protein>
    <submittedName>
        <fullName evidence="3">Predicted signal transduction protein</fullName>
    </submittedName>
</protein>
<dbReference type="InterPro" id="IPR003594">
    <property type="entry name" value="HATPase_dom"/>
</dbReference>
<evidence type="ECO:0000313" key="4">
    <source>
        <dbReference type="Proteomes" id="UP000029453"/>
    </source>
</evidence>
<dbReference type="Proteomes" id="UP000029453">
    <property type="component" value="Unassembled WGS sequence"/>
</dbReference>
<name>M9M4U0_PAEPP</name>
<evidence type="ECO:0000313" key="3">
    <source>
        <dbReference type="EMBL" id="GAC42333.1"/>
    </source>
</evidence>
<dbReference type="AlphaFoldDB" id="M9M4U0"/>
<dbReference type="InterPro" id="IPR010559">
    <property type="entry name" value="Sig_transdc_His_kin_internal"/>
</dbReference>
<organism evidence="3 4">
    <name type="scientific">Paenibacillus popilliae ATCC 14706</name>
    <dbReference type="NCBI Taxonomy" id="1212764"/>
    <lineage>
        <taxon>Bacteria</taxon>
        <taxon>Bacillati</taxon>
        <taxon>Bacillota</taxon>
        <taxon>Bacilli</taxon>
        <taxon>Bacillales</taxon>
        <taxon>Paenibacillaceae</taxon>
        <taxon>Paenibacillus</taxon>
    </lineage>
</organism>
<dbReference type="PANTHER" id="PTHR34220">
    <property type="entry name" value="SENSOR HISTIDINE KINASE YPDA"/>
    <property type="match status" value="1"/>
</dbReference>
<dbReference type="PANTHER" id="PTHR34220:SF7">
    <property type="entry name" value="SENSOR HISTIDINE KINASE YPDA"/>
    <property type="match status" value="1"/>
</dbReference>
<dbReference type="InterPro" id="IPR050640">
    <property type="entry name" value="Bact_2-comp_sensor_kinase"/>
</dbReference>
<keyword evidence="4" id="KW-1185">Reference proteome</keyword>
<gene>
    <name evidence="3" type="ORF">PPOP_1690</name>
</gene>
<sequence>MRAISQGANDVGDMIYSLASMFRHMVKDKTTITLHEEIENCRRYLELTRIRYRDKLQYSIDMDERLGGYNIMKLSVQPVIENYLVHGLGLDRTDNHIAIEVESDQGNLVIRVADNGNGIDPERLQKIQQELRQPSMQEHGSLGLKNVHERLRIWYGDGYGITVESVSTVGTTVTIRVPLH</sequence>
<feature type="domain" description="Histidine kinase/HSP90-like ATPase" evidence="1">
    <location>
        <begin position="79"/>
        <end position="179"/>
    </location>
</feature>
<evidence type="ECO:0000259" key="2">
    <source>
        <dbReference type="Pfam" id="PF06580"/>
    </source>
</evidence>
<dbReference type="Pfam" id="PF02518">
    <property type="entry name" value="HATPase_c"/>
    <property type="match status" value="1"/>
</dbReference>
<dbReference type="Pfam" id="PF06580">
    <property type="entry name" value="His_kinase"/>
    <property type="match status" value="1"/>
</dbReference>
<dbReference type="SUPFAM" id="SSF55874">
    <property type="entry name" value="ATPase domain of HSP90 chaperone/DNA topoisomerase II/histidine kinase"/>
    <property type="match status" value="1"/>
</dbReference>
<dbReference type="GO" id="GO:0016020">
    <property type="term" value="C:membrane"/>
    <property type="evidence" value="ECO:0007669"/>
    <property type="project" value="InterPro"/>
</dbReference>
<reference evidence="3 4" key="1">
    <citation type="submission" date="2012-10" db="EMBL/GenBank/DDBJ databases">
        <title>Draft Genome Sequence of Paenibacillus popilliae ATCC 14706T.</title>
        <authorList>
            <person name="Iiyama K."/>
            <person name="Mori K."/>
            <person name="Mon H."/>
            <person name="Chieda Y."/>
            <person name="Lee J.M."/>
            <person name="Kusakabe T."/>
            <person name="Tashiro K."/>
            <person name="Asano S."/>
            <person name="Yasunaga-Aoki C."/>
            <person name="Shimizu S."/>
        </authorList>
    </citation>
    <scope>NUCLEOTIDE SEQUENCE [LARGE SCALE GENOMIC DNA]</scope>
    <source>
        <strain evidence="3 4">ATCC 14706</strain>
    </source>
</reference>
<dbReference type="EMBL" id="BALG01000088">
    <property type="protein sequence ID" value="GAC42333.1"/>
    <property type="molecule type" value="Genomic_DNA"/>
</dbReference>
<dbReference type="Gene3D" id="3.30.565.10">
    <property type="entry name" value="Histidine kinase-like ATPase, C-terminal domain"/>
    <property type="match status" value="1"/>
</dbReference>